<dbReference type="Gene3D" id="3.50.50.60">
    <property type="entry name" value="FAD/NAD(P)-binding domain"/>
    <property type="match status" value="1"/>
</dbReference>
<evidence type="ECO:0000256" key="3">
    <source>
        <dbReference type="ARBA" id="ARBA00022827"/>
    </source>
</evidence>
<organism evidence="6 7">
    <name type="scientific">Rhodococcus rhodochrous</name>
    <dbReference type="NCBI Taxonomy" id="1829"/>
    <lineage>
        <taxon>Bacteria</taxon>
        <taxon>Bacillati</taxon>
        <taxon>Actinomycetota</taxon>
        <taxon>Actinomycetes</taxon>
        <taxon>Mycobacteriales</taxon>
        <taxon>Nocardiaceae</taxon>
        <taxon>Rhodococcus</taxon>
    </lineage>
</organism>
<accession>A0AA46X1B8</accession>
<dbReference type="InterPro" id="IPR003953">
    <property type="entry name" value="FAD-dep_OxRdtase_2_FAD-bd"/>
</dbReference>
<gene>
    <name evidence="6" type="ORF">KUM34_025985</name>
</gene>
<keyword evidence="2" id="KW-0285">Flavoprotein</keyword>
<evidence type="ECO:0000256" key="1">
    <source>
        <dbReference type="ARBA" id="ARBA00001974"/>
    </source>
</evidence>
<evidence type="ECO:0000259" key="5">
    <source>
        <dbReference type="Pfam" id="PF00890"/>
    </source>
</evidence>
<proteinExistence type="predicted"/>
<dbReference type="SUPFAM" id="SSF51905">
    <property type="entry name" value="FAD/NAD(P)-binding domain"/>
    <property type="match status" value="1"/>
</dbReference>
<evidence type="ECO:0000256" key="4">
    <source>
        <dbReference type="ARBA" id="ARBA00023002"/>
    </source>
</evidence>
<keyword evidence="3" id="KW-0274">FAD</keyword>
<evidence type="ECO:0000313" key="7">
    <source>
        <dbReference type="Proteomes" id="UP001162740"/>
    </source>
</evidence>
<dbReference type="EMBL" id="CP083975">
    <property type="protein sequence ID" value="UZF47875.1"/>
    <property type="molecule type" value="Genomic_DNA"/>
</dbReference>
<dbReference type="PANTHER" id="PTHR43400">
    <property type="entry name" value="FUMARATE REDUCTASE"/>
    <property type="match status" value="1"/>
</dbReference>
<name>A0AA46X1B8_RHORH</name>
<dbReference type="InterPro" id="IPR027477">
    <property type="entry name" value="Succ_DH/fumarate_Rdtase_cat_sf"/>
</dbReference>
<protein>
    <submittedName>
        <fullName evidence="6">FAD-binding protein</fullName>
    </submittedName>
</protein>
<dbReference type="Pfam" id="PF00890">
    <property type="entry name" value="FAD_binding_2"/>
    <property type="match status" value="1"/>
</dbReference>
<dbReference type="PANTHER" id="PTHR43400:SF10">
    <property type="entry name" value="3-OXOSTEROID 1-DEHYDROGENASE"/>
    <property type="match status" value="1"/>
</dbReference>
<dbReference type="InterPro" id="IPR036188">
    <property type="entry name" value="FAD/NAD-bd_sf"/>
</dbReference>
<evidence type="ECO:0000256" key="2">
    <source>
        <dbReference type="ARBA" id="ARBA00022630"/>
    </source>
</evidence>
<sequence>MDATFDVIAIGGGLAGLAAMTAAKERGLSALLIEKTETLGGVTAYSAGQLWVAGSFLERAAGIEDSADAGAAYLRRLGMGFADEDHVRFYADNANPTLEYFTELLDAKFRIVDDLPDYYYGEFPDARREGRLLEVDPYPGASLGEWRKLLRVSPHVQYRLTHEDMWKLGGIARSHTWDRSLLEQREADDELCMGTGLAALFLRGAIESESEIMTSTSVSELIADAGRVVGVRIDDGRTFGARFGVLIATGAYDWDPRAMRGFEGIPDVASAAPPSVVGDHFRLTAPLGARVVSEPKPMRLGYPIPGRKDDGQSMTGIFRAVSYPYSILVNGDGRRFCDESFYPAIGHALKTIDGRRQAFANWPCWWVFDTKFRSEYSFSSISPGTDFPAEWDVVSADSIEELAEKMGVDVAAFSDQVRRFNADCADGVDREFGRGERMYSQVSYGDHQAGQHPNLGPVAVGPFYAMRPVLVGTGIPTTGLDTDGVGRVLDYDGRPIEGLYAAGNSSAMLEVGGGYQSGIANMRSLITARSSMFDAASKK</sequence>
<dbReference type="SUPFAM" id="SSF56425">
    <property type="entry name" value="Succinate dehydrogenase/fumarate reductase flavoprotein, catalytic domain"/>
    <property type="match status" value="1"/>
</dbReference>
<dbReference type="InterPro" id="IPR050315">
    <property type="entry name" value="FAD-oxidoreductase_2"/>
</dbReference>
<dbReference type="GO" id="GO:0008202">
    <property type="term" value="P:steroid metabolic process"/>
    <property type="evidence" value="ECO:0007669"/>
    <property type="project" value="UniProtKB-ARBA"/>
</dbReference>
<dbReference type="RefSeq" id="WP_229583412.1">
    <property type="nucleotide sequence ID" value="NZ_CP083975.1"/>
</dbReference>
<reference evidence="6 7" key="1">
    <citation type="journal article" date="2021" name="Front. Microbiol.">
        <title>Bacterial Transformation of Aromatic Monomers in Softwood Black Liquor.</title>
        <authorList>
            <person name="Navas L.E."/>
            <person name="Dexter G."/>
            <person name="Liu J."/>
            <person name="Levy-Booth D."/>
            <person name="Cho M."/>
            <person name="Jang S.K."/>
            <person name="Mansfield S.D."/>
            <person name="Renneckar S."/>
            <person name="Mohn W.W."/>
            <person name="Eltis L.D."/>
        </authorList>
    </citation>
    <scope>NUCLEOTIDE SEQUENCE [LARGE SCALE GENOMIC DNA]</scope>
    <source>
        <strain evidence="6 7">GD02</strain>
    </source>
</reference>
<geneLocation type="plasmid" evidence="6 7">
    <name>pGD02.2.1</name>
</geneLocation>
<dbReference type="Gene3D" id="3.90.700.10">
    <property type="entry name" value="Succinate dehydrogenase/fumarate reductase flavoprotein, catalytic domain"/>
    <property type="match status" value="1"/>
</dbReference>
<dbReference type="AlphaFoldDB" id="A0AA46X1B8"/>
<dbReference type="Proteomes" id="UP001162740">
    <property type="component" value="Plasmid pGD02.2.1"/>
</dbReference>
<comment type="cofactor">
    <cofactor evidence="1">
        <name>FAD</name>
        <dbReference type="ChEBI" id="CHEBI:57692"/>
    </cofactor>
</comment>
<keyword evidence="4" id="KW-0560">Oxidoreductase</keyword>
<keyword evidence="6" id="KW-0614">Plasmid</keyword>
<dbReference type="GO" id="GO:0033765">
    <property type="term" value="F:steroid dehydrogenase activity, acting on the CH-CH group of donors"/>
    <property type="evidence" value="ECO:0007669"/>
    <property type="project" value="UniProtKB-ARBA"/>
</dbReference>
<feature type="domain" description="FAD-dependent oxidoreductase 2 FAD-binding" evidence="5">
    <location>
        <begin position="6"/>
        <end position="506"/>
    </location>
</feature>
<evidence type="ECO:0000313" key="6">
    <source>
        <dbReference type="EMBL" id="UZF47875.1"/>
    </source>
</evidence>